<evidence type="ECO:0000313" key="3">
    <source>
        <dbReference type="Proteomes" id="UP001431131"/>
    </source>
</evidence>
<protein>
    <submittedName>
        <fullName evidence="2">Uncharacterized protein</fullName>
    </submittedName>
</protein>
<proteinExistence type="predicted"/>
<dbReference type="EMBL" id="JAKTTI010000010">
    <property type="protein sequence ID" value="MCH1625383.1"/>
    <property type="molecule type" value="Genomic_DNA"/>
</dbReference>
<reference evidence="2" key="1">
    <citation type="submission" date="2022-02" db="EMBL/GenBank/DDBJ databases">
        <title>Fredinandcohnia quinoae sp. nov. isolated from Chenopodium quinoa seeds.</title>
        <authorList>
            <person name="Saati-Santamaria Z."/>
            <person name="Flores-Felix J.D."/>
            <person name="Igual J.M."/>
            <person name="Velazquez E."/>
            <person name="Garcia-Fraile P."/>
            <person name="Martinez-Molina E."/>
        </authorList>
    </citation>
    <scope>NUCLEOTIDE SEQUENCE</scope>
    <source>
        <strain evidence="2">SECRCQ15</strain>
    </source>
</reference>
<comment type="caution">
    <text evidence="2">The sequence shown here is derived from an EMBL/GenBank/DDBJ whole genome shotgun (WGS) entry which is preliminary data.</text>
</comment>
<sequence length="203" mass="23378">MENAKSRKLNWIAYVSVLFLVMLIGIKIGTTFFSTFQLTFILFPLMVCAIIGASILMIISVIHIIKKRSSLSIMSFIPTCINLVFFLILLYQPISTSLLQIEFAIKKDSRMDIVEQFNEGKLEPSNDYLYKIPTPYNKKFISDGNEIFQRGDFLFFYHTRGVIDNFSGYVYNPSGNPPTSDDVQADIIYMKKMNSNWYYVSCT</sequence>
<evidence type="ECO:0000313" key="2">
    <source>
        <dbReference type="EMBL" id="MCH1625383.1"/>
    </source>
</evidence>
<evidence type="ECO:0000256" key="1">
    <source>
        <dbReference type="SAM" id="Phobius"/>
    </source>
</evidence>
<feature type="transmembrane region" description="Helical" evidence="1">
    <location>
        <begin position="12"/>
        <end position="34"/>
    </location>
</feature>
<feature type="transmembrane region" description="Helical" evidence="1">
    <location>
        <begin position="40"/>
        <end position="64"/>
    </location>
</feature>
<keyword evidence="1" id="KW-1133">Transmembrane helix</keyword>
<feature type="transmembrane region" description="Helical" evidence="1">
    <location>
        <begin position="71"/>
        <end position="91"/>
    </location>
</feature>
<organism evidence="2 3">
    <name type="scientific">Fredinandcohnia quinoae</name>
    <dbReference type="NCBI Taxonomy" id="2918902"/>
    <lineage>
        <taxon>Bacteria</taxon>
        <taxon>Bacillati</taxon>
        <taxon>Bacillota</taxon>
        <taxon>Bacilli</taxon>
        <taxon>Bacillales</taxon>
        <taxon>Bacillaceae</taxon>
        <taxon>Fredinandcohnia</taxon>
    </lineage>
</organism>
<dbReference type="RefSeq" id="WP_240254770.1">
    <property type="nucleotide sequence ID" value="NZ_JAKTTI010000010.1"/>
</dbReference>
<dbReference type="Proteomes" id="UP001431131">
    <property type="component" value="Unassembled WGS sequence"/>
</dbReference>
<gene>
    <name evidence="2" type="ORF">MJG50_08600</name>
</gene>
<name>A0AAW5E8B5_9BACI</name>
<keyword evidence="3" id="KW-1185">Reference proteome</keyword>
<dbReference type="AlphaFoldDB" id="A0AAW5E8B5"/>
<accession>A0AAW5E8B5</accession>
<keyword evidence="1" id="KW-0812">Transmembrane</keyword>
<keyword evidence="1" id="KW-0472">Membrane</keyword>